<evidence type="ECO:0000259" key="1">
    <source>
        <dbReference type="Pfam" id="PF08486"/>
    </source>
</evidence>
<dbReference type="Pfam" id="PF08486">
    <property type="entry name" value="SpoIID"/>
    <property type="match status" value="1"/>
</dbReference>
<dbReference type="Proteomes" id="UP001139179">
    <property type="component" value="Unassembled WGS sequence"/>
</dbReference>
<dbReference type="NCBIfam" id="TIGR02669">
    <property type="entry name" value="SpoIID_LytB"/>
    <property type="match status" value="1"/>
</dbReference>
<evidence type="ECO:0000313" key="2">
    <source>
        <dbReference type="EMBL" id="MCM3714289.1"/>
    </source>
</evidence>
<name>A0A9X2IMV9_9BACI</name>
<gene>
    <name evidence="2" type="primary">spoIID</name>
    <name evidence="2" type="ORF">M3202_09340</name>
</gene>
<dbReference type="InterPro" id="IPR013693">
    <property type="entry name" value="SpoIID/LytB_N"/>
</dbReference>
<dbReference type="InterPro" id="IPR051922">
    <property type="entry name" value="Bact_Sporulation_Assoc"/>
</dbReference>
<dbReference type="GO" id="GO:0030288">
    <property type="term" value="C:outer membrane-bounded periplasmic space"/>
    <property type="evidence" value="ECO:0007669"/>
    <property type="project" value="TreeGrafter"/>
</dbReference>
<dbReference type="PANTHER" id="PTHR30032">
    <property type="entry name" value="N-ACETYLMURAMOYL-L-ALANINE AMIDASE-RELATED"/>
    <property type="match status" value="1"/>
</dbReference>
<accession>A0A9X2IMV9</accession>
<dbReference type="NCBIfam" id="TIGR02870">
    <property type="entry name" value="spore_II_D"/>
    <property type="match status" value="1"/>
</dbReference>
<dbReference type="GO" id="GO:0030435">
    <property type="term" value="P:sporulation resulting in formation of a cellular spore"/>
    <property type="evidence" value="ECO:0007669"/>
    <property type="project" value="InterPro"/>
</dbReference>
<dbReference type="RefSeq" id="WP_251223126.1">
    <property type="nucleotide sequence ID" value="NZ_JAMBOL010000006.1"/>
</dbReference>
<dbReference type="AlphaFoldDB" id="A0A9X2IMV9"/>
<keyword evidence="3" id="KW-1185">Reference proteome</keyword>
<evidence type="ECO:0000313" key="3">
    <source>
        <dbReference type="Proteomes" id="UP001139179"/>
    </source>
</evidence>
<proteinExistence type="predicted"/>
<reference evidence="2" key="1">
    <citation type="submission" date="2022-05" db="EMBL/GenBank/DDBJ databases">
        <title>Comparative Genomics of Spacecraft Associated Microbes.</title>
        <authorList>
            <person name="Tran M.T."/>
            <person name="Wright A."/>
            <person name="Seuylemezian A."/>
            <person name="Eisen J."/>
            <person name="Coil D."/>
        </authorList>
    </citation>
    <scope>NUCLEOTIDE SEQUENCE</scope>
    <source>
        <strain evidence="2">214.1.1</strain>
    </source>
</reference>
<organism evidence="2 3">
    <name type="scientific">Halalkalibacter oceani</name>
    <dbReference type="NCBI Taxonomy" id="1653776"/>
    <lineage>
        <taxon>Bacteria</taxon>
        <taxon>Bacillati</taxon>
        <taxon>Bacillota</taxon>
        <taxon>Bacilli</taxon>
        <taxon>Bacillales</taxon>
        <taxon>Bacillaceae</taxon>
        <taxon>Halalkalibacter</taxon>
    </lineage>
</organism>
<dbReference type="InterPro" id="IPR014225">
    <property type="entry name" value="Spore_II_D_firmicutes"/>
</dbReference>
<sequence>MKRLLIAATILCTVVLMIPAMLVQLTSGPADQQAQTTAGPAPEEKAWSYDPGEDIKVKVYRSQTETVEELPLEQYVVGVVSSEMPADFEVEALKAQALTARTYIIKQMLEPTDIQVPQGAMVTDTVMHQVFHNEEELKSLWGEEYEWKKARIEEAVYATQGQVMTFEGEPITASFFSTSNGYTENSEDYWQNEIPYLRSVASPWDQTSPRFTAQKEMPVTEFEQRLDVQLSGDSEIGTIAERTDGGRVAKVVIGDKELSGREVRDKLELDSSDFQWQLKGDQVVIQTRGWGHGVGMSQYGADGMAKEGRNYEEIVRHFYQGIDIQELDPYVAKLTARKE</sequence>
<dbReference type="EMBL" id="JAMBOL010000006">
    <property type="protein sequence ID" value="MCM3714289.1"/>
    <property type="molecule type" value="Genomic_DNA"/>
</dbReference>
<dbReference type="InterPro" id="IPR013486">
    <property type="entry name" value="SpoIID/LytB"/>
</dbReference>
<comment type="caution">
    <text evidence="2">The sequence shown here is derived from an EMBL/GenBank/DDBJ whole genome shotgun (WGS) entry which is preliminary data.</text>
</comment>
<protein>
    <submittedName>
        <fullName evidence="2">Stage II sporulation protein D</fullName>
    </submittedName>
</protein>
<dbReference type="PANTHER" id="PTHR30032:SF4">
    <property type="entry name" value="AMIDASE ENHANCER"/>
    <property type="match status" value="1"/>
</dbReference>
<feature type="domain" description="Sporulation stage II protein D amidase enhancer LytB N-terminal" evidence="1">
    <location>
        <begin position="60"/>
        <end position="166"/>
    </location>
</feature>